<sequence length="325" mass="37454">MSCFLNFPREIRDMIYAAILTEERPRPTLGEADWLFKYRRVFEPASARRGEYGCAYSLDEVPRTCANFMACNRQVHEEMKDAIFRAKKKGDLAAKLDCIAEDESFHYFTWLGISLVKTSTPNPVDSRPSFFPGWADRLLEKYRQCPQWTSGSGHPSCQSSSTLINELWVDIRIFGDRSGKWFRNTSPPDRTSWALCAAVKRILEKGPDFSRMEETANTVTVEELVLNVVTPPNVPKEKYLSEDYPLDGTKGGLVHPRTVAKELVDVWNKIWSGDEIKGVYYQVLLERVQRVRVCVDGDTYRVRELRLELERGQAERRRIAARVGW</sequence>
<dbReference type="EMBL" id="JAGMWT010000010">
    <property type="protein sequence ID" value="KAH7120809.1"/>
    <property type="molecule type" value="Genomic_DNA"/>
</dbReference>
<organism evidence="1 2">
    <name type="scientific">Dendryphion nanum</name>
    <dbReference type="NCBI Taxonomy" id="256645"/>
    <lineage>
        <taxon>Eukaryota</taxon>
        <taxon>Fungi</taxon>
        <taxon>Dikarya</taxon>
        <taxon>Ascomycota</taxon>
        <taxon>Pezizomycotina</taxon>
        <taxon>Dothideomycetes</taxon>
        <taxon>Pleosporomycetidae</taxon>
        <taxon>Pleosporales</taxon>
        <taxon>Torulaceae</taxon>
        <taxon>Dendryphion</taxon>
    </lineage>
</organism>
<keyword evidence="2" id="KW-1185">Reference proteome</keyword>
<evidence type="ECO:0000313" key="1">
    <source>
        <dbReference type="EMBL" id="KAH7120809.1"/>
    </source>
</evidence>
<reference evidence="1" key="1">
    <citation type="journal article" date="2021" name="Nat. Commun.">
        <title>Genetic determinants of endophytism in the Arabidopsis root mycobiome.</title>
        <authorList>
            <person name="Mesny F."/>
            <person name="Miyauchi S."/>
            <person name="Thiergart T."/>
            <person name="Pickel B."/>
            <person name="Atanasova L."/>
            <person name="Karlsson M."/>
            <person name="Huettel B."/>
            <person name="Barry K.W."/>
            <person name="Haridas S."/>
            <person name="Chen C."/>
            <person name="Bauer D."/>
            <person name="Andreopoulos W."/>
            <person name="Pangilinan J."/>
            <person name="LaButti K."/>
            <person name="Riley R."/>
            <person name="Lipzen A."/>
            <person name="Clum A."/>
            <person name="Drula E."/>
            <person name="Henrissat B."/>
            <person name="Kohler A."/>
            <person name="Grigoriev I.V."/>
            <person name="Martin F.M."/>
            <person name="Hacquard S."/>
        </authorList>
    </citation>
    <scope>NUCLEOTIDE SEQUENCE</scope>
    <source>
        <strain evidence="1">MPI-CAGE-CH-0243</strain>
    </source>
</reference>
<gene>
    <name evidence="1" type="ORF">B0J11DRAFT_438590</name>
</gene>
<dbReference type="Proteomes" id="UP000700596">
    <property type="component" value="Unassembled WGS sequence"/>
</dbReference>
<evidence type="ECO:0000313" key="2">
    <source>
        <dbReference type="Proteomes" id="UP000700596"/>
    </source>
</evidence>
<protein>
    <submittedName>
        <fullName evidence="1">Uncharacterized protein</fullName>
    </submittedName>
</protein>
<name>A0A9P9DKY4_9PLEO</name>
<comment type="caution">
    <text evidence="1">The sequence shown here is derived from an EMBL/GenBank/DDBJ whole genome shotgun (WGS) entry which is preliminary data.</text>
</comment>
<dbReference type="OrthoDB" id="2823490at2759"/>
<dbReference type="AlphaFoldDB" id="A0A9P9DKY4"/>
<accession>A0A9P9DKY4</accession>
<proteinExistence type="predicted"/>